<evidence type="ECO:0000259" key="5">
    <source>
        <dbReference type="Pfam" id="PF01494"/>
    </source>
</evidence>
<dbReference type="Gene3D" id="3.40.30.120">
    <property type="match status" value="1"/>
</dbReference>
<keyword evidence="3" id="KW-0274">FAD</keyword>
<dbReference type="AlphaFoldDB" id="A0A3M9XTJ5"/>
<dbReference type="GO" id="GO:0071949">
    <property type="term" value="F:FAD binding"/>
    <property type="evidence" value="ECO:0007669"/>
    <property type="project" value="InterPro"/>
</dbReference>
<keyword evidence="4" id="KW-0472">Membrane</keyword>
<evidence type="ECO:0000256" key="2">
    <source>
        <dbReference type="ARBA" id="ARBA00022630"/>
    </source>
</evidence>
<gene>
    <name evidence="6" type="ORF">D1O30_17365</name>
</gene>
<evidence type="ECO:0000313" key="6">
    <source>
        <dbReference type="EMBL" id="RNJ51102.1"/>
    </source>
</evidence>
<evidence type="ECO:0000256" key="3">
    <source>
        <dbReference type="ARBA" id="ARBA00022827"/>
    </source>
</evidence>
<feature type="transmembrane region" description="Helical" evidence="4">
    <location>
        <begin position="6"/>
        <end position="26"/>
    </location>
</feature>
<keyword evidence="7" id="KW-1185">Reference proteome</keyword>
<feature type="domain" description="FAD-binding" evidence="5">
    <location>
        <begin position="6"/>
        <end position="358"/>
    </location>
</feature>
<dbReference type="PANTHER" id="PTHR43004:SF19">
    <property type="entry name" value="BINDING MONOOXYGENASE, PUTATIVE (JCVI)-RELATED"/>
    <property type="match status" value="1"/>
</dbReference>
<dbReference type="GO" id="GO:0016709">
    <property type="term" value="F:oxidoreductase activity, acting on paired donors, with incorporation or reduction of molecular oxygen, NAD(P)H as one donor, and incorporation of one atom of oxygen"/>
    <property type="evidence" value="ECO:0007669"/>
    <property type="project" value="UniProtKB-ARBA"/>
</dbReference>
<comment type="cofactor">
    <cofactor evidence="1">
        <name>FAD</name>
        <dbReference type="ChEBI" id="CHEBI:57692"/>
    </cofactor>
</comment>
<dbReference type="SUPFAM" id="SSF51905">
    <property type="entry name" value="FAD/NAD(P)-binding domain"/>
    <property type="match status" value="1"/>
</dbReference>
<proteinExistence type="predicted"/>
<dbReference type="RefSeq" id="WP_123176981.1">
    <property type="nucleotide sequence ID" value="NZ_QWDD01000001.1"/>
</dbReference>
<organism evidence="6 7">
    <name type="scientific">Methylocystis hirsuta</name>
    <dbReference type="NCBI Taxonomy" id="369798"/>
    <lineage>
        <taxon>Bacteria</taxon>
        <taxon>Pseudomonadati</taxon>
        <taxon>Pseudomonadota</taxon>
        <taxon>Alphaproteobacteria</taxon>
        <taxon>Hyphomicrobiales</taxon>
        <taxon>Methylocystaceae</taxon>
        <taxon>Methylocystis</taxon>
    </lineage>
</organism>
<accession>A0A3M9XTJ5</accession>
<keyword evidence="2" id="KW-0285">Flavoprotein</keyword>
<dbReference type="InterPro" id="IPR050641">
    <property type="entry name" value="RIFMO-like"/>
</dbReference>
<dbReference type="InterPro" id="IPR054668">
    <property type="entry name" value="FAD_mono_MbnF"/>
</dbReference>
<evidence type="ECO:0000313" key="7">
    <source>
        <dbReference type="Proteomes" id="UP000268623"/>
    </source>
</evidence>
<comment type="caution">
    <text evidence="6">The sequence shown here is derived from an EMBL/GenBank/DDBJ whole genome shotgun (WGS) entry which is preliminary data.</text>
</comment>
<dbReference type="Proteomes" id="UP000268623">
    <property type="component" value="Unassembled WGS sequence"/>
</dbReference>
<evidence type="ECO:0000256" key="1">
    <source>
        <dbReference type="ARBA" id="ARBA00001974"/>
    </source>
</evidence>
<dbReference type="Gene3D" id="3.30.9.10">
    <property type="entry name" value="D-Amino Acid Oxidase, subunit A, domain 2"/>
    <property type="match status" value="1"/>
</dbReference>
<dbReference type="EMBL" id="QWDD01000001">
    <property type="protein sequence ID" value="RNJ51102.1"/>
    <property type="molecule type" value="Genomic_DNA"/>
</dbReference>
<dbReference type="OrthoDB" id="9791689at2"/>
<evidence type="ECO:0000256" key="4">
    <source>
        <dbReference type="SAM" id="Phobius"/>
    </source>
</evidence>
<reference evidence="6 7" key="1">
    <citation type="submission" date="2018-08" db="EMBL/GenBank/DDBJ databases">
        <title>Genome sequence of Methylocystis hirsuta CSC1, a methanotroph able to accumulate PHAs.</title>
        <authorList>
            <person name="Bordel S."/>
            <person name="Rodriguez E."/>
            <person name="Gancedo J."/>
            <person name="Munoz R."/>
        </authorList>
    </citation>
    <scope>NUCLEOTIDE SEQUENCE [LARGE SCALE GENOMIC DNA]</scope>
    <source>
        <strain evidence="6 7">CSC1</strain>
    </source>
</reference>
<sequence length="548" mass="59129">MSVERVPVLIVGAGYAGLSAATLLAWRGVPCILVERRASTSLLPKAHGLNRRSMEVLRVVDGLEDALFAASRTGANDTTVIIAETVTGPAIETLVTKMSLDATRVSPSKICTAGQDRVEPVLLRFARRNGADVRFSTALARFSQGEDGVEAILRDEASGRETTVLADYMIAADGAGGTIRDAGAVKMEGPGVIADAMSVLFEADLDAILRRDGFALYYFRNKAFSGAFVTCDEPNRGQINIEYDSSRDQASDFDEERCRELVRQSLGVPDLAVKILDIRPWRMAALLADRMSFGRVFLAGDSAHIVPPVGGLGGQTAIQDAADLAWKLALVVNGHAAPTLLDSYQIERKPVARIAIARAFANYVERLLPDRQELRIREDEYGLLETAIGYRYRSDAIIADEIDDGAAVEDPLRPSGAPGTRLAHVWLRRGEETISSHDLIGRGFMLFAGPDGGDWIEAAQRVGLRSGAPLGVCRLGFDVDDPEGLLLPRLGVSPEGALLVRPDGFICWRSRGRSPDPLATLEARFARVRGFDTRQSSGSLKATLVSAT</sequence>
<dbReference type="Pfam" id="PF01494">
    <property type="entry name" value="FAD_binding_3"/>
    <property type="match status" value="1"/>
</dbReference>
<dbReference type="InterPro" id="IPR036188">
    <property type="entry name" value="FAD/NAD-bd_sf"/>
</dbReference>
<protein>
    <submittedName>
        <fullName evidence="6">FAD-binding protein</fullName>
    </submittedName>
</protein>
<keyword evidence="4" id="KW-0812">Transmembrane</keyword>
<name>A0A3M9XTJ5_9HYPH</name>
<dbReference type="PANTHER" id="PTHR43004">
    <property type="entry name" value="TRK SYSTEM POTASSIUM UPTAKE PROTEIN"/>
    <property type="match status" value="1"/>
</dbReference>
<dbReference type="NCBIfam" id="NF045577">
    <property type="entry name" value="FAD_mono_MbnF"/>
    <property type="match status" value="1"/>
</dbReference>
<dbReference type="PRINTS" id="PR00420">
    <property type="entry name" value="RNGMNOXGNASE"/>
</dbReference>
<dbReference type="Pfam" id="PF21274">
    <property type="entry name" value="Rng_hyd_C"/>
    <property type="match status" value="1"/>
</dbReference>
<keyword evidence="4" id="KW-1133">Transmembrane helix</keyword>
<dbReference type="Gene3D" id="3.50.50.60">
    <property type="entry name" value="FAD/NAD(P)-binding domain"/>
    <property type="match status" value="1"/>
</dbReference>
<dbReference type="InterPro" id="IPR002938">
    <property type="entry name" value="FAD-bd"/>
</dbReference>